<dbReference type="InterPro" id="IPR016166">
    <property type="entry name" value="FAD-bd_PCMH"/>
</dbReference>
<proteinExistence type="inferred from homology"/>
<feature type="domain" description="FAD-binding PCMH-type" evidence="7">
    <location>
        <begin position="70"/>
        <end position="241"/>
    </location>
</feature>
<dbReference type="Gene3D" id="3.40.462.20">
    <property type="match status" value="1"/>
</dbReference>
<comment type="similarity">
    <text evidence="2">Belongs to the oxygen-dependent FAD-linked oxidoreductase family.</text>
</comment>
<dbReference type="GO" id="GO:0071949">
    <property type="term" value="F:FAD binding"/>
    <property type="evidence" value="ECO:0007669"/>
    <property type="project" value="InterPro"/>
</dbReference>
<keyword evidence="4" id="KW-0274">FAD</keyword>
<dbReference type="Proteomes" id="UP000075420">
    <property type="component" value="Unassembled WGS sequence"/>
</dbReference>
<accession>A0A150PPA5</accession>
<name>A0A150PPA5_SORCE</name>
<dbReference type="InterPro" id="IPR016167">
    <property type="entry name" value="FAD-bd_PCMH_sub1"/>
</dbReference>
<evidence type="ECO:0000259" key="7">
    <source>
        <dbReference type="PROSITE" id="PS51387"/>
    </source>
</evidence>
<comment type="caution">
    <text evidence="8">The sequence shown here is derived from an EMBL/GenBank/DDBJ whole genome shotgun (WGS) entry which is preliminary data.</text>
</comment>
<dbReference type="Pfam" id="PF01565">
    <property type="entry name" value="FAD_binding_4"/>
    <property type="match status" value="1"/>
</dbReference>
<keyword evidence="5" id="KW-0560">Oxidoreductase</keyword>
<organism evidence="8 9">
    <name type="scientific">Sorangium cellulosum</name>
    <name type="common">Polyangium cellulosum</name>
    <dbReference type="NCBI Taxonomy" id="56"/>
    <lineage>
        <taxon>Bacteria</taxon>
        <taxon>Pseudomonadati</taxon>
        <taxon>Myxococcota</taxon>
        <taxon>Polyangia</taxon>
        <taxon>Polyangiales</taxon>
        <taxon>Polyangiaceae</taxon>
        <taxon>Sorangium</taxon>
    </lineage>
</organism>
<feature type="compositionally biased region" description="Basic and acidic residues" evidence="6">
    <location>
        <begin position="17"/>
        <end position="34"/>
    </location>
</feature>
<dbReference type="InterPro" id="IPR006094">
    <property type="entry name" value="Oxid_FAD_bind_N"/>
</dbReference>
<dbReference type="InterPro" id="IPR012951">
    <property type="entry name" value="BBE"/>
</dbReference>
<evidence type="ECO:0000313" key="8">
    <source>
        <dbReference type="EMBL" id="KYF57519.1"/>
    </source>
</evidence>
<protein>
    <recommendedName>
        <fullName evidence="7">FAD-binding PCMH-type domain-containing protein</fullName>
    </recommendedName>
</protein>
<dbReference type="PANTHER" id="PTHR42973">
    <property type="entry name" value="BINDING OXIDOREDUCTASE, PUTATIVE (AFU_ORTHOLOGUE AFUA_1G17690)-RELATED"/>
    <property type="match status" value="1"/>
</dbReference>
<evidence type="ECO:0000256" key="1">
    <source>
        <dbReference type="ARBA" id="ARBA00001974"/>
    </source>
</evidence>
<evidence type="ECO:0000313" key="9">
    <source>
        <dbReference type="Proteomes" id="UP000075420"/>
    </source>
</evidence>
<dbReference type="InterPro" id="IPR050416">
    <property type="entry name" value="FAD-linked_Oxidoreductase"/>
</dbReference>
<feature type="compositionally biased region" description="Low complexity" evidence="6">
    <location>
        <begin position="487"/>
        <end position="506"/>
    </location>
</feature>
<evidence type="ECO:0000256" key="4">
    <source>
        <dbReference type="ARBA" id="ARBA00022827"/>
    </source>
</evidence>
<dbReference type="Pfam" id="PF08031">
    <property type="entry name" value="BBE"/>
    <property type="match status" value="1"/>
</dbReference>
<dbReference type="PANTHER" id="PTHR42973:SF39">
    <property type="entry name" value="FAD-BINDING PCMH-TYPE DOMAIN-CONTAINING PROTEIN"/>
    <property type="match status" value="1"/>
</dbReference>
<dbReference type="InterPro" id="IPR036318">
    <property type="entry name" value="FAD-bd_PCMH-like_sf"/>
</dbReference>
<dbReference type="Gene3D" id="3.30.465.10">
    <property type="match status" value="1"/>
</dbReference>
<evidence type="ECO:0000256" key="3">
    <source>
        <dbReference type="ARBA" id="ARBA00022630"/>
    </source>
</evidence>
<reference evidence="8 9" key="1">
    <citation type="submission" date="2014-02" db="EMBL/GenBank/DDBJ databases">
        <title>The small core and large imbalanced accessory genome model reveals a collaborative survival strategy of Sorangium cellulosum strains in nature.</title>
        <authorList>
            <person name="Han K."/>
            <person name="Peng R."/>
            <person name="Blom J."/>
            <person name="Li Y.-Z."/>
        </authorList>
    </citation>
    <scope>NUCLEOTIDE SEQUENCE [LARGE SCALE GENOMIC DNA]</scope>
    <source>
        <strain evidence="8 9">So0157-25</strain>
    </source>
</reference>
<dbReference type="PROSITE" id="PS51387">
    <property type="entry name" value="FAD_PCMH"/>
    <property type="match status" value="1"/>
</dbReference>
<keyword evidence="3" id="KW-0285">Flavoprotein</keyword>
<evidence type="ECO:0000256" key="5">
    <source>
        <dbReference type="ARBA" id="ARBA00023002"/>
    </source>
</evidence>
<evidence type="ECO:0000256" key="6">
    <source>
        <dbReference type="SAM" id="MobiDB-lite"/>
    </source>
</evidence>
<dbReference type="InterPro" id="IPR016169">
    <property type="entry name" value="FAD-bd_PCMH_sub2"/>
</dbReference>
<feature type="region of interest" description="Disordered" evidence="6">
    <location>
        <begin position="487"/>
        <end position="514"/>
    </location>
</feature>
<evidence type="ECO:0000256" key="2">
    <source>
        <dbReference type="ARBA" id="ARBA00005466"/>
    </source>
</evidence>
<sequence>MRGAQVPEHAGQISRRSSRDARGRRAALPDRRLPASEAPVMSAAPRLTGRVVLPGDPGYDDAREVYNARFSRRPSVIVFCQDAQDVANAVRCAAARGVEIRARSGRHCYEGFSVVDAGLVIDVSDLRSVRVDRERGVAVIGAGADLITVYDALGQVGATIPAGSCPTVGVAGLTLGGGFGLLSRALGLTCDSLLAVEMVTADGEVIRADEHENQDLLWACQGGGGGNFGIVTSFTFKSHPVSDVSIFRITWPWRELPRALDAWQSFAPFTDERLTCILKLTARSSGEISCVGKMLGTCEELYRLIQPLLAAPASVSIETLPYLRAVGQLGGLGSDPDRWTVHQRQAQARFKNASAYAYEPFDEGAVAALAAELSRAPSARCLVQLDAHGGAVGRVAPDATAFPHRRALWSLQYQAYWTAAAEESANVAWVARVRRAMLPHTRGAYINYIDAELEDWLTAYYGANVARLAAIKARYDPREVFRFPRSIPRSAPGAAGAGGSSVAHGGSPNGENSS</sequence>
<feature type="region of interest" description="Disordered" evidence="6">
    <location>
        <begin position="1"/>
        <end position="39"/>
    </location>
</feature>
<dbReference type="AlphaFoldDB" id="A0A150PPA5"/>
<dbReference type="EMBL" id="JELY01000937">
    <property type="protein sequence ID" value="KYF57519.1"/>
    <property type="molecule type" value="Genomic_DNA"/>
</dbReference>
<dbReference type="SUPFAM" id="SSF56176">
    <property type="entry name" value="FAD-binding/transporter-associated domain-like"/>
    <property type="match status" value="1"/>
</dbReference>
<dbReference type="GO" id="GO:0016491">
    <property type="term" value="F:oxidoreductase activity"/>
    <property type="evidence" value="ECO:0007669"/>
    <property type="project" value="UniProtKB-KW"/>
</dbReference>
<dbReference type="Gene3D" id="3.30.43.10">
    <property type="entry name" value="Uridine Diphospho-n-acetylenolpyruvylglucosamine Reductase, domain 2"/>
    <property type="match status" value="1"/>
</dbReference>
<comment type="cofactor">
    <cofactor evidence="1">
        <name>FAD</name>
        <dbReference type="ChEBI" id="CHEBI:57692"/>
    </cofactor>
</comment>
<gene>
    <name evidence="8" type="ORF">BE08_24350</name>
</gene>